<sequence>MVRFSEKETCKLVELYRHYECLWNLKDPNYRNRQVNQAACAAIAREMDHEEFTAADVKLKLKALRGTYNQELIKIRRSVESGDGTYRPNIKWFGLMEAFIKKLKNQNLIKDDLSAENGDHIPEGIFPDDSQWEQQSGNSSEIASVNVSSMPSMSNESEIEQSIRSISAAEIITVTPEFQNVQSAANSEVHIANTESQSVQSVPQVVTVSPEILTVKAVSNPEVISATSETTTTKSISAPEVNTVTSGIQQSLRSVSNPEVTVVSSGIQNVKTVSQPKYFTLIPEIQTSKPTSNPKYFMLTPEIQTTKPVSGPQLITLAPEIPQRGKQTSANETIGSRKRRHEEVSSTNSNSDIRQMSNTRSVTDDFSDRNEDEMDAFGHFVALNLRKMSMQSALSAQTEILSILTRYRLNDSSKQMVPYILTNGELLHALKGSAVFNPYQKVLHTLAPAFTPFLHNQPIHAYGFGDVRTKDYDVFPLKPSGPACVDLEDVLDAYYHSARRVQRSGPTTLAPIIRRATDIVRRTGMFHILLIVTDGQMRPDETHTRHALVEASKSALSIVAVGVGDGPWRALEEWDERVPDRVFDNFHFVNYHHVVRSARNAEAALALHALMEIPDQYQTILRLNYLTKY</sequence>
<dbReference type="Proteomes" id="UP000807504">
    <property type="component" value="Unassembled WGS sequence"/>
</dbReference>
<evidence type="ECO:0000313" key="4">
    <source>
        <dbReference type="Proteomes" id="UP000807504"/>
    </source>
</evidence>
<dbReference type="InterPro" id="IPR052079">
    <property type="entry name" value="E3_ligase/Copine_domain"/>
</dbReference>
<dbReference type="PROSITE" id="PS51029">
    <property type="entry name" value="MADF"/>
    <property type="match status" value="1"/>
</dbReference>
<comment type="caution">
    <text evidence="3">The sequence shown here is derived from an EMBL/GenBank/DDBJ whole genome shotgun (WGS) entry which is preliminary data.</text>
</comment>
<organism evidence="3 4">
    <name type="scientific">Argiope bruennichi</name>
    <name type="common">Wasp spider</name>
    <name type="synonym">Aranea bruennichi</name>
    <dbReference type="NCBI Taxonomy" id="94029"/>
    <lineage>
        <taxon>Eukaryota</taxon>
        <taxon>Metazoa</taxon>
        <taxon>Ecdysozoa</taxon>
        <taxon>Arthropoda</taxon>
        <taxon>Chelicerata</taxon>
        <taxon>Arachnida</taxon>
        <taxon>Araneae</taxon>
        <taxon>Araneomorphae</taxon>
        <taxon>Entelegynae</taxon>
        <taxon>Araneoidea</taxon>
        <taxon>Araneidae</taxon>
        <taxon>Argiope</taxon>
    </lineage>
</organism>
<gene>
    <name evidence="3" type="ORF">HNY73_008630</name>
</gene>
<dbReference type="GO" id="GO:0032991">
    <property type="term" value="C:protein-containing complex"/>
    <property type="evidence" value="ECO:0007669"/>
    <property type="project" value="UniProtKB-ARBA"/>
</dbReference>
<dbReference type="SMART" id="SM00595">
    <property type="entry name" value="MADF"/>
    <property type="match status" value="1"/>
</dbReference>
<name>A0A8T0F9N5_ARGBR</name>
<feature type="region of interest" description="Disordered" evidence="1">
    <location>
        <begin position="322"/>
        <end position="370"/>
    </location>
</feature>
<evidence type="ECO:0000313" key="3">
    <source>
        <dbReference type="EMBL" id="KAF8786988.1"/>
    </source>
</evidence>
<dbReference type="Pfam" id="PF07002">
    <property type="entry name" value="Copine"/>
    <property type="match status" value="1"/>
</dbReference>
<dbReference type="PANTHER" id="PTHR45751">
    <property type="entry name" value="COPINE FAMILY PROTEIN 1"/>
    <property type="match status" value="1"/>
</dbReference>
<dbReference type="EMBL" id="JABXBU010000015">
    <property type="protein sequence ID" value="KAF8786988.1"/>
    <property type="molecule type" value="Genomic_DNA"/>
</dbReference>
<dbReference type="Pfam" id="PF10545">
    <property type="entry name" value="MADF_DNA_bdg"/>
    <property type="match status" value="1"/>
</dbReference>
<dbReference type="AlphaFoldDB" id="A0A8T0F9N5"/>
<proteinExistence type="predicted"/>
<evidence type="ECO:0000256" key="1">
    <source>
        <dbReference type="SAM" id="MobiDB-lite"/>
    </source>
</evidence>
<dbReference type="InterPro" id="IPR006578">
    <property type="entry name" value="MADF-dom"/>
</dbReference>
<feature type="domain" description="MADF" evidence="2">
    <location>
        <begin position="11"/>
        <end position="105"/>
    </location>
</feature>
<protein>
    <submittedName>
        <fullName evidence="3">Copine family protein 1 like protein</fullName>
    </submittedName>
</protein>
<dbReference type="GO" id="GO:0004842">
    <property type="term" value="F:ubiquitin-protein transferase activity"/>
    <property type="evidence" value="ECO:0007669"/>
    <property type="project" value="TreeGrafter"/>
</dbReference>
<dbReference type="SUPFAM" id="SSF53300">
    <property type="entry name" value="vWA-like"/>
    <property type="match status" value="1"/>
</dbReference>
<reference evidence="3" key="2">
    <citation type="submission" date="2020-06" db="EMBL/GenBank/DDBJ databases">
        <authorList>
            <person name="Sheffer M."/>
        </authorList>
    </citation>
    <scope>NUCLEOTIDE SEQUENCE</scope>
</reference>
<accession>A0A8T0F9N5</accession>
<feature type="compositionally biased region" description="Polar residues" evidence="1">
    <location>
        <begin position="345"/>
        <end position="361"/>
    </location>
</feature>
<evidence type="ECO:0000259" key="2">
    <source>
        <dbReference type="PROSITE" id="PS51029"/>
    </source>
</evidence>
<dbReference type="InterPro" id="IPR036465">
    <property type="entry name" value="vWFA_dom_sf"/>
</dbReference>
<keyword evidence="4" id="KW-1185">Reference proteome</keyword>
<reference evidence="3" key="1">
    <citation type="journal article" date="2020" name="bioRxiv">
        <title>Chromosome-level reference genome of the European wasp spider Argiope bruennichi: a resource for studies on range expansion and evolutionary adaptation.</title>
        <authorList>
            <person name="Sheffer M.M."/>
            <person name="Hoppe A."/>
            <person name="Krehenwinkel H."/>
            <person name="Uhl G."/>
            <person name="Kuss A.W."/>
            <person name="Jensen L."/>
            <person name="Jensen C."/>
            <person name="Gillespie R.G."/>
            <person name="Hoff K.J."/>
            <person name="Prost S."/>
        </authorList>
    </citation>
    <scope>NUCLEOTIDE SEQUENCE</scope>
</reference>
<dbReference type="InterPro" id="IPR010734">
    <property type="entry name" value="Copine_C"/>
</dbReference>
<dbReference type="GO" id="GO:0005634">
    <property type="term" value="C:nucleus"/>
    <property type="evidence" value="ECO:0007669"/>
    <property type="project" value="TreeGrafter"/>
</dbReference>
<feature type="compositionally biased region" description="Polar residues" evidence="1">
    <location>
        <begin position="325"/>
        <end position="334"/>
    </location>
</feature>
<dbReference type="GO" id="GO:0016567">
    <property type="term" value="P:protein ubiquitination"/>
    <property type="evidence" value="ECO:0007669"/>
    <property type="project" value="TreeGrafter"/>
</dbReference>
<dbReference type="PANTHER" id="PTHR45751:SF53">
    <property type="entry name" value="VWFA DOMAIN-CONTAINING PROTEIN"/>
    <property type="match status" value="1"/>
</dbReference>